<keyword evidence="2" id="KW-0472">Membrane</keyword>
<proteinExistence type="predicted"/>
<sequence>MASNQRSKFAPFWALILILLTIVGGLVLFRDVIFGTQQSAQQPAPPSSEWTTAPEEGVQVNLPEIPVRELPIEETPSQDTPQPDQE</sequence>
<dbReference type="Proteomes" id="UP000027647">
    <property type="component" value="Unassembled WGS sequence"/>
</dbReference>
<keyword evidence="2" id="KW-1133">Transmembrane helix</keyword>
<dbReference type="RefSeq" id="WP_034957638.1">
    <property type="nucleotide sequence ID" value="NZ_JMIW01000001.1"/>
</dbReference>
<evidence type="ECO:0000256" key="2">
    <source>
        <dbReference type="SAM" id="Phobius"/>
    </source>
</evidence>
<protein>
    <submittedName>
        <fullName evidence="3">Uncharacterized protein</fullName>
    </submittedName>
</protein>
<dbReference type="STRING" id="1044.EH31_01450"/>
<gene>
    <name evidence="3" type="ORF">EH31_01450</name>
</gene>
<keyword evidence="2" id="KW-0812">Transmembrane</keyword>
<dbReference type="EMBL" id="JMIW01000001">
    <property type="protein sequence ID" value="KEO91356.1"/>
    <property type="molecule type" value="Genomic_DNA"/>
</dbReference>
<reference evidence="3 4" key="1">
    <citation type="submission" date="2014-04" db="EMBL/GenBank/DDBJ databases">
        <title>A comprehensive comparison of genomes of Erythrobacter spp. strains.</title>
        <authorList>
            <person name="Zheng Q."/>
        </authorList>
    </citation>
    <scope>NUCLEOTIDE SEQUENCE [LARGE SCALE GENOMIC DNA]</scope>
    <source>
        <strain evidence="3 4">DSM 6997</strain>
    </source>
</reference>
<evidence type="ECO:0000256" key="1">
    <source>
        <dbReference type="SAM" id="MobiDB-lite"/>
    </source>
</evidence>
<name>A0A074M984_ERYLO</name>
<feature type="transmembrane region" description="Helical" evidence="2">
    <location>
        <begin position="12"/>
        <end position="29"/>
    </location>
</feature>
<organism evidence="3 4">
    <name type="scientific">Erythrobacter longus</name>
    <dbReference type="NCBI Taxonomy" id="1044"/>
    <lineage>
        <taxon>Bacteria</taxon>
        <taxon>Pseudomonadati</taxon>
        <taxon>Pseudomonadota</taxon>
        <taxon>Alphaproteobacteria</taxon>
        <taxon>Sphingomonadales</taxon>
        <taxon>Erythrobacteraceae</taxon>
        <taxon>Erythrobacter/Porphyrobacter group</taxon>
        <taxon>Erythrobacter</taxon>
    </lineage>
</organism>
<comment type="caution">
    <text evidence="3">The sequence shown here is derived from an EMBL/GenBank/DDBJ whole genome shotgun (WGS) entry which is preliminary data.</text>
</comment>
<keyword evidence="4" id="KW-1185">Reference proteome</keyword>
<feature type="region of interest" description="Disordered" evidence="1">
    <location>
        <begin position="38"/>
        <end position="86"/>
    </location>
</feature>
<evidence type="ECO:0000313" key="4">
    <source>
        <dbReference type="Proteomes" id="UP000027647"/>
    </source>
</evidence>
<feature type="compositionally biased region" description="Polar residues" evidence="1">
    <location>
        <begin position="75"/>
        <end position="86"/>
    </location>
</feature>
<dbReference type="AlphaFoldDB" id="A0A074M984"/>
<evidence type="ECO:0000313" key="3">
    <source>
        <dbReference type="EMBL" id="KEO91356.1"/>
    </source>
</evidence>
<dbReference type="OrthoDB" id="7411306at2"/>
<accession>A0A074M984</accession>